<evidence type="ECO:0000256" key="1">
    <source>
        <dbReference type="ARBA" id="ARBA00012499"/>
    </source>
</evidence>
<dbReference type="KEGG" id="osu:NT6N_29220"/>
<comment type="catalytic activity">
    <reaction evidence="3">
        <text>L-methionyl-[protein] + [thioredoxin]-disulfide + H2O = L-methionyl-(R)-S-oxide-[protein] + [thioredoxin]-dithiol</text>
        <dbReference type="Rhea" id="RHEA:24164"/>
        <dbReference type="Rhea" id="RHEA-COMP:10698"/>
        <dbReference type="Rhea" id="RHEA-COMP:10700"/>
        <dbReference type="Rhea" id="RHEA-COMP:12313"/>
        <dbReference type="Rhea" id="RHEA-COMP:12314"/>
        <dbReference type="ChEBI" id="CHEBI:15377"/>
        <dbReference type="ChEBI" id="CHEBI:16044"/>
        <dbReference type="ChEBI" id="CHEBI:29950"/>
        <dbReference type="ChEBI" id="CHEBI:45764"/>
        <dbReference type="ChEBI" id="CHEBI:50058"/>
        <dbReference type="EC" id="1.8.4.12"/>
    </reaction>
</comment>
<evidence type="ECO:0000313" key="5">
    <source>
        <dbReference type="EMBL" id="BDS07882.1"/>
    </source>
</evidence>
<dbReference type="PANTHER" id="PTHR10173:SF59">
    <property type="entry name" value="PEPTIDE METHIONINE SULFOXIDE REDUCTASE MSRA_MSRB"/>
    <property type="match status" value="1"/>
</dbReference>
<dbReference type="PROSITE" id="PS51257">
    <property type="entry name" value="PROKAR_LIPOPROTEIN"/>
    <property type="match status" value="1"/>
</dbReference>
<keyword evidence="2" id="KW-0560">Oxidoreductase</keyword>
<evidence type="ECO:0000256" key="2">
    <source>
        <dbReference type="ARBA" id="ARBA00023002"/>
    </source>
</evidence>
<dbReference type="EMBL" id="AP026866">
    <property type="protein sequence ID" value="BDS07882.1"/>
    <property type="molecule type" value="Genomic_DNA"/>
</dbReference>
<dbReference type="GO" id="GO:0030091">
    <property type="term" value="P:protein repair"/>
    <property type="evidence" value="ECO:0007669"/>
    <property type="project" value="InterPro"/>
</dbReference>
<dbReference type="InterPro" id="IPR011057">
    <property type="entry name" value="Mss4-like_sf"/>
</dbReference>
<dbReference type="Gene3D" id="2.170.150.20">
    <property type="entry name" value="Peptide methionine sulfoxide reductase"/>
    <property type="match status" value="1"/>
</dbReference>
<organism evidence="5">
    <name type="scientific">Oceaniferula spumae</name>
    <dbReference type="NCBI Taxonomy" id="2979115"/>
    <lineage>
        <taxon>Bacteria</taxon>
        <taxon>Pseudomonadati</taxon>
        <taxon>Verrucomicrobiota</taxon>
        <taxon>Verrucomicrobiia</taxon>
        <taxon>Verrucomicrobiales</taxon>
        <taxon>Verrucomicrobiaceae</taxon>
        <taxon>Oceaniferula</taxon>
    </lineage>
</organism>
<sequence>MKATYQNIGTLAAMTGAALLFVSCGRVSDGGEVNISESELREKLTPMQYRVTQRDATEPAFKNAYWDNKREGIYVSIVSGEPLFSSKDKYVSGTGWPSFTKPISKSAIKEKRDGFRTEIRSVKADTHLGHVFNDGPEPTGLRYCMNSAALRFIPAENLDKEGFSELAQTFKTKEP</sequence>
<dbReference type="PROSITE" id="PS51790">
    <property type="entry name" value="MSRB"/>
    <property type="match status" value="1"/>
</dbReference>
<dbReference type="FunFam" id="2.170.150.20:FF:000003">
    <property type="entry name" value="Peptide methionine sulfoxide reductase MsrB"/>
    <property type="match status" value="1"/>
</dbReference>
<dbReference type="NCBIfam" id="TIGR00357">
    <property type="entry name" value="peptide-methionine (R)-S-oxide reductase MsrB"/>
    <property type="match status" value="1"/>
</dbReference>
<dbReference type="GO" id="GO:0006979">
    <property type="term" value="P:response to oxidative stress"/>
    <property type="evidence" value="ECO:0007669"/>
    <property type="project" value="InterPro"/>
</dbReference>
<dbReference type="InterPro" id="IPR002579">
    <property type="entry name" value="Met_Sox_Rdtase_MsrB_dom"/>
</dbReference>
<feature type="domain" description="MsrB" evidence="4">
    <location>
        <begin position="37"/>
        <end position="155"/>
    </location>
</feature>
<dbReference type="PANTHER" id="PTHR10173">
    <property type="entry name" value="METHIONINE SULFOXIDE REDUCTASE"/>
    <property type="match status" value="1"/>
</dbReference>
<name>A0AAT9FP49_9BACT</name>
<dbReference type="EC" id="1.8.4.12" evidence="1"/>
<dbReference type="Pfam" id="PF01641">
    <property type="entry name" value="SelR"/>
    <property type="match status" value="1"/>
</dbReference>
<accession>A0AAT9FP49</accession>
<dbReference type="GO" id="GO:0005737">
    <property type="term" value="C:cytoplasm"/>
    <property type="evidence" value="ECO:0007669"/>
    <property type="project" value="TreeGrafter"/>
</dbReference>
<reference evidence="5" key="1">
    <citation type="submission" date="2024-07" db="EMBL/GenBank/DDBJ databases">
        <title>Complete genome sequence of Verrucomicrobiaceae bacterium NT6N.</title>
        <authorList>
            <person name="Huang C."/>
            <person name="Takami H."/>
            <person name="Hamasaki K."/>
        </authorList>
    </citation>
    <scope>NUCLEOTIDE SEQUENCE</scope>
    <source>
        <strain evidence="5">NT6N</strain>
    </source>
</reference>
<protein>
    <recommendedName>
        <fullName evidence="1">peptide-methionine (R)-S-oxide reductase</fullName>
        <ecNumber evidence="1">1.8.4.12</ecNumber>
    </recommendedName>
</protein>
<dbReference type="AlphaFoldDB" id="A0AAT9FP49"/>
<dbReference type="GO" id="GO:0033743">
    <property type="term" value="F:peptide-methionine (R)-S-oxide reductase activity"/>
    <property type="evidence" value="ECO:0007669"/>
    <property type="project" value="UniProtKB-EC"/>
</dbReference>
<dbReference type="SUPFAM" id="SSF51316">
    <property type="entry name" value="Mss4-like"/>
    <property type="match status" value="1"/>
</dbReference>
<proteinExistence type="predicted"/>
<evidence type="ECO:0000256" key="3">
    <source>
        <dbReference type="ARBA" id="ARBA00048488"/>
    </source>
</evidence>
<dbReference type="InterPro" id="IPR028427">
    <property type="entry name" value="Met_Sox_Rdtase_MsrB"/>
</dbReference>
<evidence type="ECO:0000259" key="4">
    <source>
        <dbReference type="PROSITE" id="PS51790"/>
    </source>
</evidence>
<gene>
    <name evidence="5" type="primary">msrB</name>
    <name evidence="5" type="ORF">NT6N_29220</name>
</gene>